<evidence type="ECO:0000256" key="2">
    <source>
        <dbReference type="ARBA" id="ARBA00022729"/>
    </source>
</evidence>
<feature type="coiled-coil region" evidence="3">
    <location>
        <begin position="54"/>
        <end position="114"/>
    </location>
</feature>
<evidence type="ECO:0000256" key="3">
    <source>
        <dbReference type="SAM" id="Coils"/>
    </source>
</evidence>
<dbReference type="PANTHER" id="PTHR35089">
    <property type="entry name" value="CHAPERONE PROTEIN SKP"/>
    <property type="match status" value="1"/>
</dbReference>
<dbReference type="SUPFAM" id="SSF111384">
    <property type="entry name" value="OmpH-like"/>
    <property type="match status" value="1"/>
</dbReference>
<dbReference type="SMART" id="SM00935">
    <property type="entry name" value="OmpH"/>
    <property type="match status" value="1"/>
</dbReference>
<evidence type="ECO:0000313" key="5">
    <source>
        <dbReference type="EMBL" id="MDO3382248.1"/>
    </source>
</evidence>
<accession>A0ABT8TDX4</accession>
<dbReference type="Gene3D" id="3.30.910.20">
    <property type="entry name" value="Skp domain"/>
    <property type="match status" value="1"/>
</dbReference>
<keyword evidence="3" id="KW-0175">Coiled coil</keyword>
<gene>
    <name evidence="5" type="ORF">QWI16_08670</name>
</gene>
<keyword evidence="2 4" id="KW-0732">Signal</keyword>
<organism evidence="5 6">
    <name type="scientific">Gilvimarinus algae</name>
    <dbReference type="NCBI Taxonomy" id="3058037"/>
    <lineage>
        <taxon>Bacteria</taxon>
        <taxon>Pseudomonadati</taxon>
        <taxon>Pseudomonadota</taxon>
        <taxon>Gammaproteobacteria</taxon>
        <taxon>Cellvibrionales</taxon>
        <taxon>Cellvibrionaceae</taxon>
        <taxon>Gilvimarinus</taxon>
    </lineage>
</organism>
<evidence type="ECO:0000313" key="6">
    <source>
        <dbReference type="Proteomes" id="UP001168380"/>
    </source>
</evidence>
<dbReference type="Pfam" id="PF03938">
    <property type="entry name" value="OmpH"/>
    <property type="match status" value="1"/>
</dbReference>
<evidence type="ECO:0000256" key="1">
    <source>
        <dbReference type="ARBA" id="ARBA00009091"/>
    </source>
</evidence>
<feature type="chain" id="PRO_5046313381" evidence="4">
    <location>
        <begin position="23"/>
        <end position="170"/>
    </location>
</feature>
<dbReference type="RefSeq" id="WP_302712409.1">
    <property type="nucleotide sequence ID" value="NZ_JAULRT010000052.1"/>
</dbReference>
<comment type="caution">
    <text evidence="5">The sequence shown here is derived from an EMBL/GenBank/DDBJ whole genome shotgun (WGS) entry which is preliminary data.</text>
</comment>
<dbReference type="EMBL" id="JAULRT010000052">
    <property type="protein sequence ID" value="MDO3382248.1"/>
    <property type="molecule type" value="Genomic_DNA"/>
</dbReference>
<dbReference type="InterPro" id="IPR024930">
    <property type="entry name" value="Skp_dom_sf"/>
</dbReference>
<dbReference type="Proteomes" id="UP001168380">
    <property type="component" value="Unassembled WGS sequence"/>
</dbReference>
<feature type="signal peptide" evidence="4">
    <location>
        <begin position="1"/>
        <end position="22"/>
    </location>
</feature>
<reference evidence="5" key="1">
    <citation type="submission" date="2023-07" db="EMBL/GenBank/DDBJ databases">
        <title>Gilvimarinus algae sp. nov., isolated from the surface of Kelp.</title>
        <authorList>
            <person name="Sun Y.Y."/>
            <person name="Gong Y."/>
            <person name="Du Z.J."/>
        </authorList>
    </citation>
    <scope>NUCLEOTIDE SEQUENCE</scope>
    <source>
        <strain evidence="5">SDUM040014</strain>
    </source>
</reference>
<protein>
    <submittedName>
        <fullName evidence="5">OmpH family outer membrane protein</fullName>
    </submittedName>
</protein>
<comment type="similarity">
    <text evidence="1">Belongs to the Skp family.</text>
</comment>
<dbReference type="InterPro" id="IPR005632">
    <property type="entry name" value="Chaperone_Skp"/>
</dbReference>
<keyword evidence="6" id="KW-1185">Reference proteome</keyword>
<name>A0ABT8TDX4_9GAMM</name>
<proteinExistence type="inferred from homology"/>
<dbReference type="PANTHER" id="PTHR35089:SF1">
    <property type="entry name" value="CHAPERONE PROTEIN SKP"/>
    <property type="match status" value="1"/>
</dbReference>
<sequence length="170" mass="19003">MNIVKKILLAATFAAVSSGAMAAEKIVTLDMQAAMLGTDVAKKSVEDLQKNAEFTALRAKVESLVADIKALQETAEKDGMTWSEDKLAEHRKKIEYLRADYELATKKMQAEQQQVLQRVQQQLTPKVRPVLEKLIEEEKIGMIINAQSVFHADADHDITAKLIERLNKAK</sequence>
<evidence type="ECO:0000256" key="4">
    <source>
        <dbReference type="SAM" id="SignalP"/>
    </source>
</evidence>